<evidence type="ECO:0000313" key="2">
    <source>
        <dbReference type="Proteomes" id="UP000007995"/>
    </source>
</evidence>
<proteinExistence type="predicted"/>
<name>K5CGK4_9BACE</name>
<sequence length="61" mass="7083">MLPVIFRRNAKNIAKSVPKQFSDSLSEIELTKWLSAYLVMAKTNESRAKVFAQESYYTLLR</sequence>
<organism evidence="1 2">
    <name type="scientific">Bacteroides finegoldii CL09T03C10</name>
    <dbReference type="NCBI Taxonomy" id="997888"/>
    <lineage>
        <taxon>Bacteria</taxon>
        <taxon>Pseudomonadati</taxon>
        <taxon>Bacteroidota</taxon>
        <taxon>Bacteroidia</taxon>
        <taxon>Bacteroidales</taxon>
        <taxon>Bacteroidaceae</taxon>
        <taxon>Bacteroides</taxon>
    </lineage>
</organism>
<dbReference type="AlphaFoldDB" id="K5CGK4"/>
<protein>
    <submittedName>
        <fullName evidence="1">Uncharacterized protein</fullName>
    </submittedName>
</protein>
<dbReference type="EMBL" id="AGXW01000001">
    <property type="protein sequence ID" value="EKJ92729.1"/>
    <property type="molecule type" value="Genomic_DNA"/>
</dbReference>
<reference evidence="1 2" key="1">
    <citation type="submission" date="2012-02" db="EMBL/GenBank/DDBJ databases">
        <title>The Genome Sequence of Bacteroides finegoldii CL09T03C10.</title>
        <authorList>
            <consortium name="The Broad Institute Genome Sequencing Platform"/>
            <person name="Earl A."/>
            <person name="Ward D."/>
            <person name="Feldgarden M."/>
            <person name="Gevers D."/>
            <person name="Zitomersky N.L."/>
            <person name="Coyne M.J."/>
            <person name="Comstock L.E."/>
            <person name="Young S.K."/>
            <person name="Zeng Q."/>
            <person name="Gargeya S."/>
            <person name="Fitzgerald M."/>
            <person name="Haas B."/>
            <person name="Abouelleil A."/>
            <person name="Alvarado L."/>
            <person name="Arachchi H.M."/>
            <person name="Berlin A."/>
            <person name="Chapman S.B."/>
            <person name="Gearin G."/>
            <person name="Goldberg J."/>
            <person name="Griggs A."/>
            <person name="Gujja S."/>
            <person name="Hansen M."/>
            <person name="Heiman D."/>
            <person name="Howarth C."/>
            <person name="Larimer J."/>
            <person name="Lui A."/>
            <person name="MacDonald P.J.P."/>
            <person name="McCowen C."/>
            <person name="Montmayeur A."/>
            <person name="Murphy C."/>
            <person name="Neiman D."/>
            <person name="Pearson M."/>
            <person name="Priest M."/>
            <person name="Roberts A."/>
            <person name="Saif S."/>
            <person name="Shea T."/>
            <person name="Sisk P."/>
            <person name="Stolte C."/>
            <person name="Sykes S."/>
            <person name="Wortman J."/>
            <person name="Nusbaum C."/>
            <person name="Birren B."/>
        </authorList>
    </citation>
    <scope>NUCLEOTIDE SEQUENCE [LARGE SCALE GENOMIC DNA]</scope>
    <source>
        <strain evidence="1 2">CL09T03C10</strain>
    </source>
</reference>
<comment type="caution">
    <text evidence="1">The sequence shown here is derived from an EMBL/GenBank/DDBJ whole genome shotgun (WGS) entry which is preliminary data.</text>
</comment>
<dbReference type="Proteomes" id="UP000007995">
    <property type="component" value="Unassembled WGS sequence"/>
</dbReference>
<evidence type="ECO:0000313" key="1">
    <source>
        <dbReference type="EMBL" id="EKJ92729.1"/>
    </source>
</evidence>
<accession>K5CGK4</accession>
<gene>
    <name evidence="1" type="ORF">HMPREF1057_00027</name>
</gene>
<dbReference type="HOGENOM" id="CLU_2931514_0_0_10"/>